<keyword evidence="4" id="KW-0812">Transmembrane</keyword>
<evidence type="ECO:0000256" key="2">
    <source>
        <dbReference type="ARBA" id="ARBA00023125"/>
    </source>
</evidence>
<keyword evidence="2" id="KW-0238">DNA-binding</keyword>
<name>A0A0F9W6T2_9ZZZZ</name>
<feature type="transmembrane region" description="Helical" evidence="4">
    <location>
        <begin position="197"/>
        <end position="218"/>
    </location>
</feature>
<dbReference type="InterPro" id="IPR009057">
    <property type="entry name" value="Homeodomain-like_sf"/>
</dbReference>
<feature type="domain" description="HTH araC/xylS-type" evidence="5">
    <location>
        <begin position="287"/>
        <end position="392"/>
    </location>
</feature>
<dbReference type="Pfam" id="PF12833">
    <property type="entry name" value="HTH_18"/>
    <property type="match status" value="1"/>
</dbReference>
<organism evidence="6">
    <name type="scientific">marine sediment metagenome</name>
    <dbReference type="NCBI Taxonomy" id="412755"/>
    <lineage>
        <taxon>unclassified sequences</taxon>
        <taxon>metagenomes</taxon>
        <taxon>ecological metagenomes</taxon>
    </lineage>
</organism>
<dbReference type="InterPro" id="IPR018062">
    <property type="entry name" value="HTH_AraC-typ_CS"/>
</dbReference>
<dbReference type="GO" id="GO:0003700">
    <property type="term" value="F:DNA-binding transcription factor activity"/>
    <property type="evidence" value="ECO:0007669"/>
    <property type="project" value="InterPro"/>
</dbReference>
<dbReference type="SMART" id="SM00342">
    <property type="entry name" value="HTH_ARAC"/>
    <property type="match status" value="1"/>
</dbReference>
<evidence type="ECO:0000256" key="4">
    <source>
        <dbReference type="SAM" id="Phobius"/>
    </source>
</evidence>
<keyword evidence="4" id="KW-1133">Transmembrane helix</keyword>
<dbReference type="PANTHER" id="PTHR43280">
    <property type="entry name" value="ARAC-FAMILY TRANSCRIPTIONAL REGULATOR"/>
    <property type="match status" value="1"/>
</dbReference>
<feature type="transmembrane region" description="Helical" evidence="4">
    <location>
        <begin position="230"/>
        <end position="248"/>
    </location>
</feature>
<dbReference type="EMBL" id="LAZR01000001">
    <property type="protein sequence ID" value="KKO12055.1"/>
    <property type="molecule type" value="Genomic_DNA"/>
</dbReference>
<evidence type="ECO:0000256" key="1">
    <source>
        <dbReference type="ARBA" id="ARBA00023015"/>
    </source>
</evidence>
<dbReference type="PROSITE" id="PS00041">
    <property type="entry name" value="HTH_ARAC_FAMILY_1"/>
    <property type="match status" value="1"/>
</dbReference>
<dbReference type="SUPFAM" id="SSF46689">
    <property type="entry name" value="Homeodomain-like"/>
    <property type="match status" value="1"/>
</dbReference>
<evidence type="ECO:0000313" key="6">
    <source>
        <dbReference type="EMBL" id="KKO12055.1"/>
    </source>
</evidence>
<evidence type="ECO:0000259" key="5">
    <source>
        <dbReference type="PROSITE" id="PS01124"/>
    </source>
</evidence>
<feature type="transmembrane region" description="Helical" evidence="4">
    <location>
        <begin position="96"/>
        <end position="119"/>
    </location>
</feature>
<accession>A0A0F9W6T2</accession>
<dbReference type="AlphaFoldDB" id="A0A0F9W6T2"/>
<dbReference type="InterPro" id="IPR020449">
    <property type="entry name" value="Tscrpt_reg_AraC-type_HTH"/>
</dbReference>
<keyword evidence="4" id="KW-0472">Membrane</keyword>
<dbReference type="PROSITE" id="PS01124">
    <property type="entry name" value="HTH_ARAC_FAMILY_2"/>
    <property type="match status" value="1"/>
</dbReference>
<proteinExistence type="predicted"/>
<reference evidence="6" key="1">
    <citation type="journal article" date="2015" name="Nature">
        <title>Complex archaea that bridge the gap between prokaryotes and eukaryotes.</title>
        <authorList>
            <person name="Spang A."/>
            <person name="Saw J.H."/>
            <person name="Jorgensen S.L."/>
            <person name="Zaremba-Niedzwiedzka K."/>
            <person name="Martijn J."/>
            <person name="Lind A.E."/>
            <person name="van Eijk R."/>
            <person name="Schleper C."/>
            <person name="Guy L."/>
            <person name="Ettema T.J."/>
        </authorList>
    </citation>
    <scope>NUCLEOTIDE SEQUENCE</scope>
</reference>
<dbReference type="PRINTS" id="PR00032">
    <property type="entry name" value="HTHARAC"/>
</dbReference>
<feature type="transmembrane region" description="Helical" evidence="4">
    <location>
        <begin position="147"/>
        <end position="173"/>
    </location>
</feature>
<evidence type="ECO:0000256" key="3">
    <source>
        <dbReference type="ARBA" id="ARBA00023163"/>
    </source>
</evidence>
<gene>
    <name evidence="6" type="ORF">LCGC14_0000630</name>
</gene>
<dbReference type="PANTHER" id="PTHR43280:SF29">
    <property type="entry name" value="ARAC-FAMILY TRANSCRIPTIONAL REGULATOR"/>
    <property type="match status" value="1"/>
</dbReference>
<sequence length="396" mass="44117">MSASAVAYFLTCISLAIIGFSVHLLLLRSTKQPVYLPLAGCLAAIAVLIAQPVVKALAPGLQVLFLLLALPALYLIPPCFWLYVQGITSSTRWRPGRVHLMHFALSGIGLVIVICALLLPGELRHAILVEGDETALTATSGLVRFTVYGLVITTFLMVLGWVLQAGFYVHAVFRRLHDYRVQLREVFASTEAQEGRWIVWLLLAVGGVWLITAGTLLYDNLVASVQTEAVIRHLVVLIMIWSVAIWGLRQKPGFEELYQSNHETQEVLKLITENKYQRSALNEQLANSIVGKLNHAMEHDRLFLDASLSLPKLAKHISRSAYHISQTLNETLGMNFFDYVNYYRVNAAKEQLQNTDNTVLDIAMDVGFNAKSSFYTAFKKATGVTPNQYRKESRAG</sequence>
<comment type="caution">
    <text evidence="6">The sequence shown here is derived from an EMBL/GenBank/DDBJ whole genome shotgun (WGS) entry which is preliminary data.</text>
</comment>
<feature type="transmembrane region" description="Helical" evidence="4">
    <location>
        <begin position="6"/>
        <end position="27"/>
    </location>
</feature>
<dbReference type="GO" id="GO:0043565">
    <property type="term" value="F:sequence-specific DNA binding"/>
    <property type="evidence" value="ECO:0007669"/>
    <property type="project" value="InterPro"/>
</dbReference>
<dbReference type="Gene3D" id="1.10.10.60">
    <property type="entry name" value="Homeodomain-like"/>
    <property type="match status" value="2"/>
</dbReference>
<protein>
    <recommendedName>
        <fullName evidence="5">HTH araC/xylS-type domain-containing protein</fullName>
    </recommendedName>
</protein>
<feature type="transmembrane region" description="Helical" evidence="4">
    <location>
        <begin position="60"/>
        <end position="84"/>
    </location>
</feature>
<keyword evidence="1" id="KW-0805">Transcription regulation</keyword>
<keyword evidence="3" id="KW-0804">Transcription</keyword>
<feature type="transmembrane region" description="Helical" evidence="4">
    <location>
        <begin position="34"/>
        <end position="54"/>
    </location>
</feature>
<dbReference type="InterPro" id="IPR018060">
    <property type="entry name" value="HTH_AraC"/>
</dbReference>